<evidence type="ECO:0000313" key="2">
    <source>
        <dbReference type="EMBL" id="GHE39032.1"/>
    </source>
</evidence>
<name>A0A918Z6A0_9ACTN</name>
<reference evidence="2" key="2">
    <citation type="submission" date="2020-09" db="EMBL/GenBank/DDBJ databases">
        <authorList>
            <person name="Sun Q."/>
            <person name="Ohkuma M."/>
        </authorList>
    </citation>
    <scope>NUCLEOTIDE SEQUENCE</scope>
    <source>
        <strain evidence="2">JCM 4784</strain>
    </source>
</reference>
<gene>
    <name evidence="2" type="ORF">GCM10018785_05760</name>
</gene>
<dbReference type="InterPro" id="IPR051057">
    <property type="entry name" value="PI-PLC_domain"/>
</dbReference>
<dbReference type="GO" id="GO:0008081">
    <property type="term" value="F:phosphoric diester hydrolase activity"/>
    <property type="evidence" value="ECO:0007669"/>
    <property type="project" value="InterPro"/>
</dbReference>
<dbReference type="Gene3D" id="2.80.10.50">
    <property type="match status" value="1"/>
</dbReference>
<dbReference type="SUPFAM" id="SSF51695">
    <property type="entry name" value="PLC-like phosphodiesterases"/>
    <property type="match status" value="1"/>
</dbReference>
<dbReference type="InterPro" id="IPR035992">
    <property type="entry name" value="Ricin_B-like_lectins"/>
</dbReference>
<sequence>MTATSSEAEPRPGFSRGHRVLRTLALPVLSLLFLAAMLPTPTTAAAASSKYGNARFDQWSWLTTHNSYAYNPVPALPPRNQSRTISQQLGDGVRGLMLDTYDYDNRQTQTKEIRLCHTEWACFETLENELGKVVDFLKKNRQEVVTIFLENYAAEEGLTRTIGKVLEDKDAKDLLFSPSTYKIDQGNWPLLRTMVADNQRLVVFQDKWTKDVPVKSVPKQGEQPVEYGQLMYTWKRTVETLYSYDGRPQGCEARGQSRPLNEVPMKDTKALTPLFTMNQFNSDSLDPEKKSRGDNGDALRNRIEKDCRPAAGRNPNFVAVNFHQHSDTEGVTPLSVVDDLNRTTYIDEPHPALWTVNSNKQYVGTYASNRCMVRGDEFDTGEGGLVTQRDCANPAPSSHQWTATKPSYDGKGHYWIKAGNGSCLTVPYNNGTPPGSGTQLFWWPCETRWSSGSQLWNVMPATLYGGARGYYFVNQWTGKCLTLDPSTTGGKVGKVTQAACPPR</sequence>
<dbReference type="PANTHER" id="PTHR13593">
    <property type="match status" value="1"/>
</dbReference>
<dbReference type="Proteomes" id="UP000608024">
    <property type="component" value="Unassembled WGS sequence"/>
</dbReference>
<proteinExistence type="predicted"/>
<feature type="domain" description="Ricin B lectin" evidence="1">
    <location>
        <begin position="399"/>
        <end position="490"/>
    </location>
</feature>
<dbReference type="CDD" id="cd00161">
    <property type="entry name" value="beta-trefoil_Ricin-like"/>
    <property type="match status" value="1"/>
</dbReference>
<dbReference type="EMBL" id="BNBT01000005">
    <property type="protein sequence ID" value="GHE39032.1"/>
    <property type="molecule type" value="Genomic_DNA"/>
</dbReference>
<dbReference type="InterPro" id="IPR017946">
    <property type="entry name" value="PLC-like_Pdiesterase_TIM-brl"/>
</dbReference>
<dbReference type="Pfam" id="PF26178">
    <property type="entry name" value="PI-PLC_cat"/>
    <property type="match status" value="1"/>
</dbReference>
<evidence type="ECO:0000259" key="1">
    <source>
        <dbReference type="Pfam" id="PF14200"/>
    </source>
</evidence>
<accession>A0A918Z6A0</accession>
<dbReference type="PANTHER" id="PTHR13593:SF140">
    <property type="entry name" value="PLC-LIKE PHOSPHODIESTERASE"/>
    <property type="match status" value="1"/>
</dbReference>
<dbReference type="InterPro" id="IPR000772">
    <property type="entry name" value="Ricin_B_lectin"/>
</dbReference>
<dbReference type="AlphaFoldDB" id="A0A918Z6A0"/>
<dbReference type="GO" id="GO:0006629">
    <property type="term" value="P:lipid metabolic process"/>
    <property type="evidence" value="ECO:0007669"/>
    <property type="project" value="InterPro"/>
</dbReference>
<dbReference type="SUPFAM" id="SSF50370">
    <property type="entry name" value="Ricin B-like lectins"/>
    <property type="match status" value="1"/>
</dbReference>
<comment type="caution">
    <text evidence="2">The sequence shown here is derived from an EMBL/GenBank/DDBJ whole genome shotgun (WGS) entry which is preliminary data.</text>
</comment>
<dbReference type="RefSeq" id="WP_190134196.1">
    <property type="nucleotide sequence ID" value="NZ_BNBT01000005.1"/>
</dbReference>
<organism evidence="2 3">
    <name type="scientific">Streptomyces longispororuber</name>
    <dbReference type="NCBI Taxonomy" id="68230"/>
    <lineage>
        <taxon>Bacteria</taxon>
        <taxon>Bacillati</taxon>
        <taxon>Actinomycetota</taxon>
        <taxon>Actinomycetes</taxon>
        <taxon>Kitasatosporales</taxon>
        <taxon>Streptomycetaceae</taxon>
        <taxon>Streptomyces</taxon>
    </lineage>
</organism>
<keyword evidence="3" id="KW-1185">Reference proteome</keyword>
<reference evidence="2" key="1">
    <citation type="journal article" date="2014" name="Int. J. Syst. Evol. Microbiol.">
        <title>Complete genome sequence of Corynebacterium casei LMG S-19264T (=DSM 44701T), isolated from a smear-ripened cheese.</title>
        <authorList>
            <consortium name="US DOE Joint Genome Institute (JGI-PGF)"/>
            <person name="Walter F."/>
            <person name="Albersmeier A."/>
            <person name="Kalinowski J."/>
            <person name="Ruckert C."/>
        </authorList>
    </citation>
    <scope>NUCLEOTIDE SEQUENCE</scope>
    <source>
        <strain evidence="2">JCM 4784</strain>
    </source>
</reference>
<dbReference type="Pfam" id="PF14200">
    <property type="entry name" value="RicinB_lectin_2"/>
    <property type="match status" value="1"/>
</dbReference>
<evidence type="ECO:0000313" key="3">
    <source>
        <dbReference type="Proteomes" id="UP000608024"/>
    </source>
</evidence>
<dbReference type="PROSITE" id="PS50231">
    <property type="entry name" value="RICIN_B_LECTIN"/>
    <property type="match status" value="1"/>
</dbReference>
<dbReference type="Gene3D" id="3.20.20.190">
    <property type="entry name" value="Phosphatidylinositol (PI) phosphodiesterase"/>
    <property type="match status" value="1"/>
</dbReference>
<protein>
    <recommendedName>
        <fullName evidence="1">Ricin B lectin domain-containing protein</fullName>
    </recommendedName>
</protein>
<dbReference type="PROSITE" id="PS50007">
    <property type="entry name" value="PIPLC_X_DOMAIN"/>
    <property type="match status" value="1"/>
</dbReference>